<evidence type="ECO:0000259" key="1">
    <source>
        <dbReference type="Pfam" id="PF03435"/>
    </source>
</evidence>
<dbReference type="InterPro" id="IPR005097">
    <property type="entry name" value="Sacchrp_dh_NADP-bd"/>
</dbReference>
<comment type="caution">
    <text evidence="2">The sequence shown here is derived from an EMBL/GenBank/DDBJ whole genome shotgun (WGS) entry which is preliminary data.</text>
</comment>
<protein>
    <submittedName>
        <fullName evidence="2">Saccharopine dehydrogenase NADP-binding domain-containing protein</fullName>
    </submittedName>
</protein>
<evidence type="ECO:0000313" key="2">
    <source>
        <dbReference type="EMBL" id="MCF8588969.1"/>
    </source>
</evidence>
<organism evidence="2 3">
    <name type="scientific">Gordonia liuliyuniae</name>
    <dbReference type="NCBI Taxonomy" id="2911517"/>
    <lineage>
        <taxon>Bacteria</taxon>
        <taxon>Bacillati</taxon>
        <taxon>Actinomycetota</taxon>
        <taxon>Actinomycetes</taxon>
        <taxon>Mycobacteriales</taxon>
        <taxon>Gordoniaceae</taxon>
        <taxon>Gordonia</taxon>
    </lineage>
</organism>
<sequence length="362" mass="37073">MPNEVWILGATGRTGEAIGEQLTARGATPVLVGRNREKLEALSAPAGSRVVVAESPADMAAAIRREEPAVVVNTVGPFRQTAGELTKAAAESGGHYIDLANDLATILGHRERDDAARRSGQTIVTGAGFGVTATESLLTWLTAGLPPASKARIDMIPAASSAAGRVGDAIAGSLLDGIPGTPGGGRYESRVIADARLASAPLFGRPTSLVTPDGDTVTTALAPLAELLAAQRASGAPAIESASSESPTGVASMAIRAVLPWMHLGPLRRSAVHLLSAVKTPERAASRRHSWAHARAEWANGTVREGWLRWGDANNVTAAVAAEVAARLAADQGKPGVYTPAELFGPGLAESCGGAYSLATQN</sequence>
<dbReference type="Pfam" id="PF03435">
    <property type="entry name" value="Sacchrp_dh_NADP"/>
    <property type="match status" value="1"/>
</dbReference>
<dbReference type="Gene3D" id="3.40.50.720">
    <property type="entry name" value="NAD(P)-binding Rossmann-like Domain"/>
    <property type="match status" value="1"/>
</dbReference>
<accession>A0ABS9ITT4</accession>
<dbReference type="InterPro" id="IPR036291">
    <property type="entry name" value="NAD(P)-bd_dom_sf"/>
</dbReference>
<proteinExistence type="predicted"/>
<name>A0ABS9ITT4_9ACTN</name>
<dbReference type="Proteomes" id="UP001200110">
    <property type="component" value="Unassembled WGS sequence"/>
</dbReference>
<dbReference type="EMBL" id="JAKKOR010000007">
    <property type="protein sequence ID" value="MCF8588969.1"/>
    <property type="molecule type" value="Genomic_DNA"/>
</dbReference>
<keyword evidence="3" id="KW-1185">Reference proteome</keyword>
<feature type="domain" description="Saccharopine dehydrogenase NADP binding" evidence="1">
    <location>
        <begin position="5"/>
        <end position="117"/>
    </location>
</feature>
<gene>
    <name evidence="2" type="ORF">L5G33_10910</name>
</gene>
<evidence type="ECO:0000313" key="3">
    <source>
        <dbReference type="Proteomes" id="UP001200110"/>
    </source>
</evidence>
<dbReference type="SUPFAM" id="SSF51735">
    <property type="entry name" value="NAD(P)-binding Rossmann-fold domains"/>
    <property type="match status" value="1"/>
</dbReference>
<dbReference type="RefSeq" id="WP_236998192.1">
    <property type="nucleotide sequence ID" value="NZ_JAKKOR010000007.1"/>
</dbReference>
<reference evidence="2 3" key="1">
    <citation type="submission" date="2022-01" db="EMBL/GenBank/DDBJ databases">
        <authorList>
            <person name="Huang Y."/>
        </authorList>
    </citation>
    <scope>NUCLEOTIDE SEQUENCE [LARGE SCALE GENOMIC DNA]</scope>
    <source>
        <strain evidence="2 3">HY366</strain>
    </source>
</reference>
<dbReference type="PANTHER" id="PTHR43781">
    <property type="entry name" value="SACCHAROPINE DEHYDROGENASE"/>
    <property type="match status" value="1"/>
</dbReference>
<dbReference type="PANTHER" id="PTHR43781:SF1">
    <property type="entry name" value="SACCHAROPINE DEHYDROGENASE"/>
    <property type="match status" value="1"/>
</dbReference>